<dbReference type="EMBL" id="JACSEA010000011">
    <property type="protein sequence ID" value="KAF7389191.1"/>
    <property type="molecule type" value="Genomic_DNA"/>
</dbReference>
<evidence type="ECO:0000256" key="1">
    <source>
        <dbReference type="SAM" id="SignalP"/>
    </source>
</evidence>
<comment type="caution">
    <text evidence="2">The sequence shown here is derived from an EMBL/GenBank/DDBJ whole genome shotgun (WGS) entry which is preliminary data.</text>
</comment>
<proteinExistence type="predicted"/>
<sequence>MVFLVVTSGLFAVATGISQRTFIFNGVKAMEGGMVLVGRCLGETQRIVYCGCVVAPRWFPVCRQKPRDKERGYTLEKANTVSTHAKLKFQLQEEEEEEQEEEEGEKK</sequence>
<keyword evidence="1" id="KW-0732">Signal</keyword>
<evidence type="ECO:0000313" key="3">
    <source>
        <dbReference type="Proteomes" id="UP000614350"/>
    </source>
</evidence>
<evidence type="ECO:0008006" key="4">
    <source>
        <dbReference type="Google" id="ProtNLM"/>
    </source>
</evidence>
<accession>A0A834JPJ9</accession>
<feature type="signal peptide" evidence="1">
    <location>
        <begin position="1"/>
        <end position="16"/>
    </location>
</feature>
<gene>
    <name evidence="2" type="ORF">HZH66_010328</name>
</gene>
<organism evidence="2 3">
    <name type="scientific">Vespula vulgaris</name>
    <name type="common">Yellow jacket</name>
    <name type="synonym">Wasp</name>
    <dbReference type="NCBI Taxonomy" id="7454"/>
    <lineage>
        <taxon>Eukaryota</taxon>
        <taxon>Metazoa</taxon>
        <taxon>Ecdysozoa</taxon>
        <taxon>Arthropoda</taxon>
        <taxon>Hexapoda</taxon>
        <taxon>Insecta</taxon>
        <taxon>Pterygota</taxon>
        <taxon>Neoptera</taxon>
        <taxon>Endopterygota</taxon>
        <taxon>Hymenoptera</taxon>
        <taxon>Apocrita</taxon>
        <taxon>Aculeata</taxon>
        <taxon>Vespoidea</taxon>
        <taxon>Vespidae</taxon>
        <taxon>Vespinae</taxon>
        <taxon>Vespula</taxon>
    </lineage>
</organism>
<evidence type="ECO:0000313" key="2">
    <source>
        <dbReference type="EMBL" id="KAF7389191.1"/>
    </source>
</evidence>
<name>A0A834JPJ9_VESVU</name>
<protein>
    <recommendedName>
        <fullName evidence="4">Secreted protein</fullName>
    </recommendedName>
</protein>
<feature type="chain" id="PRO_5032828673" description="Secreted protein" evidence="1">
    <location>
        <begin position="17"/>
        <end position="107"/>
    </location>
</feature>
<keyword evidence="3" id="KW-1185">Reference proteome</keyword>
<reference evidence="2" key="1">
    <citation type="journal article" date="2020" name="G3 (Bethesda)">
        <title>High-Quality Assemblies for Three Invasive Social Wasps from the &lt;i&gt;Vespula&lt;/i&gt; Genus.</title>
        <authorList>
            <person name="Harrop T.W.R."/>
            <person name="Guhlin J."/>
            <person name="McLaughlin G.M."/>
            <person name="Permina E."/>
            <person name="Stockwell P."/>
            <person name="Gilligan J."/>
            <person name="Le Lec M.F."/>
            <person name="Gruber M.A.M."/>
            <person name="Quinn O."/>
            <person name="Lovegrove M."/>
            <person name="Duncan E.J."/>
            <person name="Remnant E.J."/>
            <person name="Van Eeckhoven J."/>
            <person name="Graham B."/>
            <person name="Knapp R.A."/>
            <person name="Langford K.W."/>
            <person name="Kronenberg Z."/>
            <person name="Press M.O."/>
            <person name="Eacker S.M."/>
            <person name="Wilson-Rankin E.E."/>
            <person name="Purcell J."/>
            <person name="Lester P.J."/>
            <person name="Dearden P.K."/>
        </authorList>
    </citation>
    <scope>NUCLEOTIDE SEQUENCE</scope>
    <source>
        <strain evidence="2">Marl-1</strain>
    </source>
</reference>
<dbReference type="AlphaFoldDB" id="A0A834JPJ9"/>
<dbReference type="Proteomes" id="UP000614350">
    <property type="component" value="Unassembled WGS sequence"/>
</dbReference>